<evidence type="ECO:0000313" key="1">
    <source>
        <dbReference type="EMBL" id="KAK9886019.1"/>
    </source>
</evidence>
<accession>A0AAW1V2C1</accession>
<sequence length="187" mass="22009">MEQSKRIDHRLMKGEISFEFMKRVRDILKTKIDSKYLFKSIKTYACSVLVYSFRIVKWNRTDVDNLQLKIRTLHTKFNNLHPKSSVERTTLPKHEGGRRLAGVDNLLDQQIEYSRDYFHRKSVDSHLHRVICQIDYSIPPKLSEGHVTSYRQNNNNKLPSCKEKPKILPGLIMGPKTLRGLLKECRQ</sequence>
<dbReference type="Proteomes" id="UP001431783">
    <property type="component" value="Unassembled WGS sequence"/>
</dbReference>
<dbReference type="EMBL" id="JARQZJ010000098">
    <property type="protein sequence ID" value="KAK9886019.1"/>
    <property type="molecule type" value="Genomic_DNA"/>
</dbReference>
<proteinExistence type="predicted"/>
<keyword evidence="2" id="KW-1185">Reference proteome</keyword>
<comment type="caution">
    <text evidence="1">The sequence shown here is derived from an EMBL/GenBank/DDBJ whole genome shotgun (WGS) entry which is preliminary data.</text>
</comment>
<dbReference type="PANTHER" id="PTHR35450">
    <property type="entry name" value="REVERSE TRANSCRIPTASE DOMAIN-CONTAINING PROTEIN"/>
    <property type="match status" value="1"/>
</dbReference>
<dbReference type="PANTHER" id="PTHR35450:SF2">
    <property type="entry name" value="REVERSE TRANSCRIPTASE DOMAIN-CONTAINING PROTEIN"/>
    <property type="match status" value="1"/>
</dbReference>
<protein>
    <submittedName>
        <fullName evidence="1">Uncharacterized protein</fullName>
    </submittedName>
</protein>
<name>A0AAW1V2C1_9CUCU</name>
<dbReference type="AlphaFoldDB" id="A0AAW1V2C1"/>
<evidence type="ECO:0000313" key="2">
    <source>
        <dbReference type="Proteomes" id="UP001431783"/>
    </source>
</evidence>
<gene>
    <name evidence="1" type="ORF">WA026_014805</name>
</gene>
<organism evidence="1 2">
    <name type="scientific">Henosepilachna vigintioctopunctata</name>
    <dbReference type="NCBI Taxonomy" id="420089"/>
    <lineage>
        <taxon>Eukaryota</taxon>
        <taxon>Metazoa</taxon>
        <taxon>Ecdysozoa</taxon>
        <taxon>Arthropoda</taxon>
        <taxon>Hexapoda</taxon>
        <taxon>Insecta</taxon>
        <taxon>Pterygota</taxon>
        <taxon>Neoptera</taxon>
        <taxon>Endopterygota</taxon>
        <taxon>Coleoptera</taxon>
        <taxon>Polyphaga</taxon>
        <taxon>Cucujiformia</taxon>
        <taxon>Coccinelloidea</taxon>
        <taxon>Coccinellidae</taxon>
        <taxon>Epilachninae</taxon>
        <taxon>Epilachnini</taxon>
        <taxon>Henosepilachna</taxon>
    </lineage>
</organism>
<reference evidence="1 2" key="1">
    <citation type="submission" date="2023-03" db="EMBL/GenBank/DDBJ databases">
        <title>Genome insight into feeding habits of ladybird beetles.</title>
        <authorList>
            <person name="Li H.-S."/>
            <person name="Huang Y.-H."/>
            <person name="Pang H."/>
        </authorList>
    </citation>
    <scope>NUCLEOTIDE SEQUENCE [LARGE SCALE GENOMIC DNA]</scope>
    <source>
        <strain evidence="1">SYSU_2023b</strain>
        <tissue evidence="1">Whole body</tissue>
    </source>
</reference>